<dbReference type="InterPro" id="IPR053134">
    <property type="entry name" value="RNA-dir_DNA_polymerase"/>
</dbReference>
<sequence>MAADLRFWGQSVPDEGIFRLSIDFFILIPCFDVSFNQLRRKLFHKMFLTYTSRLVYSYEDDEIQFASIQRNQQKLVYRELCYTLKRTNRNGKCWICASQMIGCRGKLYTNLDATHVIRTCEHADGRRVDVHTLYQQQQLNELKRLAAGDPRPVTDIYDDPASNISTSFDTAAYFPALDQAHIIKCFHLNYKYNNTACLANRFTCKLSKHHVLLFSANIMVRRGDLHRLYLQLLNHAQNQRALHNLLRRYGKVISCGEDDLGRTSLVQHRIETGGASRRSFYPVAFLKPSRLMDRLIKEMLHAGSSPVVLVRKKDGSPRFCVDYRRLNAVTRVDAQPIPRIDDTLDTLAGAKWFSILDWNVTVQFLVFDLKHFT</sequence>
<evidence type="ECO:0000313" key="2">
    <source>
        <dbReference type="Proteomes" id="UP000054630"/>
    </source>
</evidence>
<dbReference type="Gene3D" id="2.20.25.240">
    <property type="match status" value="1"/>
</dbReference>
<evidence type="ECO:0000313" key="1">
    <source>
        <dbReference type="EMBL" id="KRX12892.1"/>
    </source>
</evidence>
<protein>
    <submittedName>
        <fullName evidence="1">Transposon Ty3-I Gag-Pol polyprotein</fullName>
    </submittedName>
</protein>
<dbReference type="PANTHER" id="PTHR24559:SF444">
    <property type="entry name" value="REVERSE TRANSCRIPTASE DOMAIN-CONTAINING PROTEIN"/>
    <property type="match status" value="1"/>
</dbReference>
<reference evidence="1 2" key="1">
    <citation type="submission" date="2015-01" db="EMBL/GenBank/DDBJ databases">
        <title>Evolution of Trichinella species and genotypes.</title>
        <authorList>
            <person name="Korhonen P.K."/>
            <person name="Edoardo P."/>
            <person name="Giuseppe L.R."/>
            <person name="Gasser R.B."/>
        </authorList>
    </citation>
    <scope>NUCLEOTIDE SEQUENCE [LARGE SCALE GENOMIC DNA]</scope>
    <source>
        <strain evidence="1">ISS37</strain>
    </source>
</reference>
<proteinExistence type="predicted"/>
<gene>
    <name evidence="1" type="primary">TY3B-I</name>
    <name evidence="1" type="ORF">T07_5176</name>
</gene>
<accession>A0A0V0REP1</accession>
<dbReference type="Gene3D" id="3.10.10.10">
    <property type="entry name" value="HIV Type 1 Reverse Transcriptase, subunit A, domain 1"/>
    <property type="match status" value="1"/>
</dbReference>
<dbReference type="Gene3D" id="3.30.70.270">
    <property type="match status" value="1"/>
</dbReference>
<dbReference type="Proteomes" id="UP000054630">
    <property type="component" value="Unassembled WGS sequence"/>
</dbReference>
<dbReference type="OrthoDB" id="5856733at2759"/>
<dbReference type="PANTHER" id="PTHR24559">
    <property type="entry name" value="TRANSPOSON TY3-I GAG-POL POLYPROTEIN"/>
    <property type="match status" value="1"/>
</dbReference>
<dbReference type="SUPFAM" id="SSF56672">
    <property type="entry name" value="DNA/RNA polymerases"/>
    <property type="match status" value="1"/>
</dbReference>
<dbReference type="InterPro" id="IPR043128">
    <property type="entry name" value="Rev_trsase/Diguanyl_cyclase"/>
</dbReference>
<dbReference type="EMBL" id="JYDL01000250">
    <property type="protein sequence ID" value="KRX12892.1"/>
    <property type="molecule type" value="Genomic_DNA"/>
</dbReference>
<name>A0A0V0REP1_9BILA</name>
<dbReference type="STRING" id="6336.A0A0V0REP1"/>
<dbReference type="AlphaFoldDB" id="A0A0V0REP1"/>
<organism evidence="1 2">
    <name type="scientific">Trichinella nelsoni</name>
    <dbReference type="NCBI Taxonomy" id="6336"/>
    <lineage>
        <taxon>Eukaryota</taxon>
        <taxon>Metazoa</taxon>
        <taxon>Ecdysozoa</taxon>
        <taxon>Nematoda</taxon>
        <taxon>Enoplea</taxon>
        <taxon>Dorylaimia</taxon>
        <taxon>Trichinellida</taxon>
        <taxon>Trichinellidae</taxon>
        <taxon>Trichinella</taxon>
    </lineage>
</organism>
<comment type="caution">
    <text evidence="1">The sequence shown here is derived from an EMBL/GenBank/DDBJ whole genome shotgun (WGS) entry which is preliminary data.</text>
</comment>
<keyword evidence="2" id="KW-1185">Reference proteome</keyword>
<dbReference type="InterPro" id="IPR043502">
    <property type="entry name" value="DNA/RNA_pol_sf"/>
</dbReference>